<evidence type="ECO:0000256" key="5">
    <source>
        <dbReference type="SAM" id="MobiDB-lite"/>
    </source>
</evidence>
<sequence>MSDHDSEDKESLPNSQSPVKASMEKLVQVSGQPPQVVLVNKMSALNHHAPLTPSLRTNIKSQNSQICELQVPLQMLLQSPGGNYLTIRSPDREDMVLTVPEDGNPTSKGPWFTLKEGSKYTLVFTFRVTNNIVSGLRYSNSVWKTGLKVYSRKEMLGTFSPQAEPYTHVMFEESTPSGMLVRGSYSVKSKFVDDDNKCYLENNYTFDIRKNWL</sequence>
<evidence type="ECO:0000256" key="3">
    <source>
        <dbReference type="ARBA" id="ARBA00022468"/>
    </source>
</evidence>
<keyword evidence="7" id="KW-1185">Reference proteome</keyword>
<dbReference type="GO" id="GO:0007266">
    <property type="term" value="P:Rho protein signal transduction"/>
    <property type="evidence" value="ECO:0007669"/>
    <property type="project" value="InterPro"/>
</dbReference>
<evidence type="ECO:0000256" key="4">
    <source>
        <dbReference type="ARBA" id="ARBA00022490"/>
    </source>
</evidence>
<dbReference type="InterPro" id="IPR014756">
    <property type="entry name" value="Ig_E-set"/>
</dbReference>
<feature type="region of interest" description="Disordered" evidence="5">
    <location>
        <begin position="1"/>
        <end position="20"/>
    </location>
</feature>
<dbReference type="GO" id="GO:0016020">
    <property type="term" value="C:membrane"/>
    <property type="evidence" value="ECO:0007669"/>
    <property type="project" value="TreeGrafter"/>
</dbReference>
<accession>A0A0D3DXU4</accession>
<evidence type="ECO:0000256" key="2">
    <source>
        <dbReference type="ARBA" id="ARBA00009758"/>
    </source>
</evidence>
<dbReference type="HOGENOM" id="CLU_1295989_0_0_1"/>
<evidence type="ECO:0000313" key="6">
    <source>
        <dbReference type="EnsemblPlants" id="Bo8g108440.1"/>
    </source>
</evidence>
<dbReference type="InterPro" id="IPR000406">
    <property type="entry name" value="Rho_GDI"/>
</dbReference>
<dbReference type="PANTHER" id="PTHR10980">
    <property type="entry name" value="RHO GDP-DISSOCIATION INHIBITOR"/>
    <property type="match status" value="1"/>
</dbReference>
<keyword evidence="4" id="KW-0963">Cytoplasm</keyword>
<organism evidence="6 7">
    <name type="scientific">Brassica oleracea var. oleracea</name>
    <dbReference type="NCBI Taxonomy" id="109376"/>
    <lineage>
        <taxon>Eukaryota</taxon>
        <taxon>Viridiplantae</taxon>
        <taxon>Streptophyta</taxon>
        <taxon>Embryophyta</taxon>
        <taxon>Tracheophyta</taxon>
        <taxon>Spermatophyta</taxon>
        <taxon>Magnoliopsida</taxon>
        <taxon>eudicotyledons</taxon>
        <taxon>Gunneridae</taxon>
        <taxon>Pentapetalae</taxon>
        <taxon>rosids</taxon>
        <taxon>malvids</taxon>
        <taxon>Brassicales</taxon>
        <taxon>Brassicaceae</taxon>
        <taxon>Brassiceae</taxon>
        <taxon>Brassica</taxon>
    </lineage>
</organism>
<dbReference type="FunFam" id="2.70.50.30:FF:000004">
    <property type="entry name" value="Rho GDP-dissociation inhibitor 1"/>
    <property type="match status" value="1"/>
</dbReference>
<evidence type="ECO:0008006" key="8">
    <source>
        <dbReference type="Google" id="ProtNLM"/>
    </source>
</evidence>
<reference evidence="6" key="2">
    <citation type="submission" date="2015-03" db="UniProtKB">
        <authorList>
            <consortium name="EnsemblPlants"/>
        </authorList>
    </citation>
    <scope>IDENTIFICATION</scope>
</reference>
<dbReference type="STRING" id="109376.A0A0D3DXU4"/>
<dbReference type="GO" id="GO:0005094">
    <property type="term" value="F:Rho GDP-dissociation inhibitor activity"/>
    <property type="evidence" value="ECO:0007669"/>
    <property type="project" value="InterPro"/>
</dbReference>
<comment type="subcellular location">
    <subcellularLocation>
        <location evidence="1">Cytoplasm</location>
    </subcellularLocation>
</comment>
<dbReference type="PANTHER" id="PTHR10980:SF47">
    <property type="entry name" value="GENOME ASSEMBLY, CHROMOSOME: A09"/>
    <property type="match status" value="1"/>
</dbReference>
<dbReference type="Pfam" id="PF02115">
    <property type="entry name" value="Rho_GDI"/>
    <property type="match status" value="1"/>
</dbReference>
<evidence type="ECO:0000313" key="7">
    <source>
        <dbReference type="Proteomes" id="UP000032141"/>
    </source>
</evidence>
<name>A0A0D3DXU4_BRAOL</name>
<keyword evidence="3" id="KW-0343">GTPase activation</keyword>
<dbReference type="Gene3D" id="2.70.50.30">
    <property type="entry name" value="Coagulation Factor XIII, subunit A, domain 1"/>
    <property type="match status" value="1"/>
</dbReference>
<evidence type="ECO:0000256" key="1">
    <source>
        <dbReference type="ARBA" id="ARBA00004496"/>
    </source>
</evidence>
<dbReference type="InterPro" id="IPR024792">
    <property type="entry name" value="RhoGDI_dom_sf"/>
</dbReference>
<dbReference type="AlphaFoldDB" id="A0A0D3DXU4"/>
<feature type="compositionally biased region" description="Basic and acidic residues" evidence="5">
    <location>
        <begin position="1"/>
        <end position="11"/>
    </location>
</feature>
<dbReference type="EnsemblPlants" id="Bo8g108440.1">
    <property type="protein sequence ID" value="Bo8g108440.1"/>
    <property type="gene ID" value="Bo8g108440"/>
</dbReference>
<dbReference type="eggNOG" id="KOG3205">
    <property type="taxonomic scope" value="Eukaryota"/>
</dbReference>
<proteinExistence type="inferred from homology"/>
<reference evidence="6 7" key="1">
    <citation type="journal article" date="2014" name="Genome Biol.">
        <title>Transcriptome and methylome profiling reveals relics of genome dominance in the mesopolyploid Brassica oleracea.</title>
        <authorList>
            <person name="Parkin I.A."/>
            <person name="Koh C."/>
            <person name="Tang H."/>
            <person name="Robinson S.J."/>
            <person name="Kagale S."/>
            <person name="Clarke W.E."/>
            <person name="Town C.D."/>
            <person name="Nixon J."/>
            <person name="Krishnakumar V."/>
            <person name="Bidwell S.L."/>
            <person name="Denoeud F."/>
            <person name="Belcram H."/>
            <person name="Links M.G."/>
            <person name="Just J."/>
            <person name="Clarke C."/>
            <person name="Bender T."/>
            <person name="Huebert T."/>
            <person name="Mason A.S."/>
            <person name="Pires J.C."/>
            <person name="Barker G."/>
            <person name="Moore J."/>
            <person name="Walley P.G."/>
            <person name="Manoli S."/>
            <person name="Batley J."/>
            <person name="Edwards D."/>
            <person name="Nelson M.N."/>
            <person name="Wang X."/>
            <person name="Paterson A.H."/>
            <person name="King G."/>
            <person name="Bancroft I."/>
            <person name="Chalhoub B."/>
            <person name="Sharpe A.G."/>
        </authorList>
    </citation>
    <scope>NUCLEOTIDE SEQUENCE</scope>
    <source>
        <strain evidence="6 7">cv. TO1000</strain>
    </source>
</reference>
<dbReference type="Gramene" id="Bo8g108440.1">
    <property type="protein sequence ID" value="Bo8g108440.1"/>
    <property type="gene ID" value="Bo8g108440"/>
</dbReference>
<protein>
    <recommendedName>
        <fullName evidence="8">Rho GDP-dissociation inhibitor 1</fullName>
    </recommendedName>
</protein>
<dbReference type="Proteomes" id="UP000032141">
    <property type="component" value="Chromosome C8"/>
</dbReference>
<comment type="similarity">
    <text evidence="2">Belongs to the Rho GDI family.</text>
</comment>
<dbReference type="GO" id="GO:0005829">
    <property type="term" value="C:cytosol"/>
    <property type="evidence" value="ECO:0007669"/>
    <property type="project" value="TreeGrafter"/>
</dbReference>
<dbReference type="SUPFAM" id="SSF81296">
    <property type="entry name" value="E set domains"/>
    <property type="match status" value="1"/>
</dbReference>
<dbReference type="GO" id="GO:0005096">
    <property type="term" value="F:GTPase activator activity"/>
    <property type="evidence" value="ECO:0007669"/>
    <property type="project" value="UniProtKB-KW"/>
</dbReference>